<name>A0A183GZM3_9BILA</name>
<dbReference type="EMBL" id="UZAJ01000250">
    <property type="protein sequence ID" value="VDO26698.1"/>
    <property type="molecule type" value="Genomic_DNA"/>
</dbReference>
<sequence length="121" mass="13400">MTRCKLCTLPPCTFCSVRAKCVRMKFVEKFISEKSGTEIAAAICISNILSCLAPSTNQPANCNISKGRIESVYAGAKREKNTTYGDHIEMNENNGVPPKKVYKRGPSHLQNDGQLEFERGE</sequence>
<proteinExistence type="predicted"/>
<evidence type="ECO:0000313" key="3">
    <source>
        <dbReference type="Proteomes" id="UP000267606"/>
    </source>
</evidence>
<feature type="region of interest" description="Disordered" evidence="1">
    <location>
        <begin position="83"/>
        <end position="121"/>
    </location>
</feature>
<organism evidence="4">
    <name type="scientific">Onchocerca flexuosa</name>
    <dbReference type="NCBI Taxonomy" id="387005"/>
    <lineage>
        <taxon>Eukaryota</taxon>
        <taxon>Metazoa</taxon>
        <taxon>Ecdysozoa</taxon>
        <taxon>Nematoda</taxon>
        <taxon>Chromadorea</taxon>
        <taxon>Rhabditida</taxon>
        <taxon>Spirurina</taxon>
        <taxon>Spiruromorpha</taxon>
        <taxon>Filarioidea</taxon>
        <taxon>Onchocercidae</taxon>
        <taxon>Onchocerca</taxon>
    </lineage>
</organism>
<gene>
    <name evidence="2" type="ORF">OFLC_LOCUS683</name>
</gene>
<reference evidence="4" key="1">
    <citation type="submission" date="2016-06" db="UniProtKB">
        <authorList>
            <consortium name="WormBaseParasite"/>
        </authorList>
    </citation>
    <scope>IDENTIFICATION</scope>
</reference>
<protein>
    <submittedName>
        <fullName evidence="2 4">Uncharacterized protein</fullName>
    </submittedName>
</protein>
<dbReference type="AlphaFoldDB" id="A0A183GZM3"/>
<evidence type="ECO:0000313" key="4">
    <source>
        <dbReference type="WBParaSite" id="OFLC_0000068201-mRNA-1"/>
    </source>
</evidence>
<reference evidence="2 3" key="2">
    <citation type="submission" date="2018-11" db="EMBL/GenBank/DDBJ databases">
        <authorList>
            <consortium name="Pathogen Informatics"/>
        </authorList>
    </citation>
    <scope>NUCLEOTIDE SEQUENCE [LARGE SCALE GENOMIC DNA]</scope>
</reference>
<evidence type="ECO:0000256" key="1">
    <source>
        <dbReference type="SAM" id="MobiDB-lite"/>
    </source>
</evidence>
<evidence type="ECO:0000313" key="2">
    <source>
        <dbReference type="EMBL" id="VDO26698.1"/>
    </source>
</evidence>
<dbReference type="Proteomes" id="UP000267606">
    <property type="component" value="Unassembled WGS sequence"/>
</dbReference>
<dbReference type="WBParaSite" id="OFLC_0000068201-mRNA-1">
    <property type="protein sequence ID" value="OFLC_0000068201-mRNA-1"/>
    <property type="gene ID" value="OFLC_0000068201"/>
</dbReference>
<accession>A0A183GZM3</accession>
<keyword evidence="3" id="KW-1185">Reference proteome</keyword>